<organism evidence="3 4">
    <name type="scientific">Pseudaquabacterium terrae</name>
    <dbReference type="NCBI Taxonomy" id="2732868"/>
    <lineage>
        <taxon>Bacteria</taxon>
        <taxon>Pseudomonadati</taxon>
        <taxon>Pseudomonadota</taxon>
        <taxon>Betaproteobacteria</taxon>
        <taxon>Burkholderiales</taxon>
        <taxon>Sphaerotilaceae</taxon>
        <taxon>Pseudaquabacterium</taxon>
    </lineage>
</organism>
<dbReference type="Gene3D" id="3.40.190.150">
    <property type="entry name" value="Bordetella uptake gene, domain 1"/>
    <property type="match status" value="1"/>
</dbReference>
<dbReference type="PANTHER" id="PTHR42928">
    <property type="entry name" value="TRICARBOXYLATE-BINDING PROTEIN"/>
    <property type="match status" value="1"/>
</dbReference>
<dbReference type="InterPro" id="IPR005064">
    <property type="entry name" value="BUG"/>
</dbReference>
<dbReference type="PANTHER" id="PTHR42928:SF5">
    <property type="entry name" value="BLR1237 PROTEIN"/>
    <property type="match status" value="1"/>
</dbReference>
<dbReference type="InterPro" id="IPR042100">
    <property type="entry name" value="Bug_dom1"/>
</dbReference>
<reference evidence="3 4" key="1">
    <citation type="submission" date="2020-05" db="EMBL/GenBank/DDBJ databases">
        <title>Aquincola sp. isolate from soil.</title>
        <authorList>
            <person name="Han J."/>
            <person name="Kim D.-U."/>
        </authorList>
    </citation>
    <scope>NUCLEOTIDE SEQUENCE [LARGE SCALE GENOMIC DNA]</scope>
    <source>
        <strain evidence="3 4">S2</strain>
    </source>
</reference>
<dbReference type="PIRSF" id="PIRSF017082">
    <property type="entry name" value="YflP"/>
    <property type="match status" value="1"/>
</dbReference>
<evidence type="ECO:0000313" key="4">
    <source>
        <dbReference type="Proteomes" id="UP000737171"/>
    </source>
</evidence>
<comment type="similarity">
    <text evidence="1">Belongs to the UPF0065 (bug) family.</text>
</comment>
<keyword evidence="4" id="KW-1185">Reference proteome</keyword>
<proteinExistence type="inferred from homology"/>
<dbReference type="CDD" id="cd07012">
    <property type="entry name" value="PBP2_Bug_TTT"/>
    <property type="match status" value="1"/>
</dbReference>
<keyword evidence="2" id="KW-0732">Signal</keyword>
<feature type="chain" id="PRO_5046836463" evidence="2">
    <location>
        <begin position="23"/>
        <end position="323"/>
    </location>
</feature>
<dbReference type="SUPFAM" id="SSF53850">
    <property type="entry name" value="Periplasmic binding protein-like II"/>
    <property type="match status" value="1"/>
</dbReference>
<dbReference type="Gene3D" id="3.40.190.10">
    <property type="entry name" value="Periplasmic binding protein-like II"/>
    <property type="match status" value="1"/>
</dbReference>
<evidence type="ECO:0000256" key="2">
    <source>
        <dbReference type="SAM" id="SignalP"/>
    </source>
</evidence>
<name>A0ABX2ET39_9BURK</name>
<comment type="caution">
    <text evidence="3">The sequence shown here is derived from an EMBL/GenBank/DDBJ whole genome shotgun (WGS) entry which is preliminary data.</text>
</comment>
<dbReference type="EMBL" id="JABRWJ010000015">
    <property type="protein sequence ID" value="NRF71869.1"/>
    <property type="molecule type" value="Genomic_DNA"/>
</dbReference>
<dbReference type="Pfam" id="PF03401">
    <property type="entry name" value="TctC"/>
    <property type="match status" value="1"/>
</dbReference>
<gene>
    <name evidence="3" type="ORF">HLB44_33270</name>
</gene>
<protein>
    <submittedName>
        <fullName evidence="3">Tripartite tricarboxylate transporter substrate binding protein</fullName>
    </submittedName>
</protein>
<evidence type="ECO:0000313" key="3">
    <source>
        <dbReference type="EMBL" id="NRF71869.1"/>
    </source>
</evidence>
<accession>A0ABX2ET39</accession>
<dbReference type="Proteomes" id="UP000737171">
    <property type="component" value="Unassembled WGS sequence"/>
</dbReference>
<dbReference type="RefSeq" id="WP_173133973.1">
    <property type="nucleotide sequence ID" value="NZ_JABRWJ010000015.1"/>
</dbReference>
<sequence length="323" mass="33451">MKLPLRHVLCALAFLVAGAAQAQAQSFPTRPVTLLVPFAPGGTSDQAARLIAAKFQESTGQPMLVENKAGANGQTAIAALKQQPADGYTLFWGSIGTHAINAALYAKLNYDPVKDFEPVSATFSSTHFLLVPATSPAKTVAEFVTLAKAKGGSLNIASVGIGSGSHLVGEMFKAKSGIQLGHVPYKGSASALPDVIGGRIDVFFDGPTSAPLVKEGKLRALAATDSQRAPVLPDVPTMAEAGFPGVELNAWFGIFAPAGTPKAVVTRLNAEIVKALRQPDVIEKVHGFGGAVIAGTPEALAQRVARESDRLGKLVRAVGVKAE</sequence>
<feature type="signal peptide" evidence="2">
    <location>
        <begin position="1"/>
        <end position="22"/>
    </location>
</feature>
<evidence type="ECO:0000256" key="1">
    <source>
        <dbReference type="ARBA" id="ARBA00006987"/>
    </source>
</evidence>